<evidence type="ECO:0000256" key="5">
    <source>
        <dbReference type="ARBA" id="ARBA00022840"/>
    </source>
</evidence>
<dbReference type="FunFam" id="3.40.50.300:FF:000251">
    <property type="entry name" value="ABC transporter B family member 19"/>
    <property type="match status" value="1"/>
</dbReference>
<dbReference type="CDD" id="cd18577">
    <property type="entry name" value="ABC_6TM_Pgp_ABCB1_D1_like"/>
    <property type="match status" value="1"/>
</dbReference>
<dbReference type="GO" id="GO:0005743">
    <property type="term" value="C:mitochondrial inner membrane"/>
    <property type="evidence" value="ECO:0007669"/>
    <property type="project" value="TreeGrafter"/>
</dbReference>
<dbReference type="SUPFAM" id="SSF52540">
    <property type="entry name" value="P-loop containing nucleoside triphosphate hydrolases"/>
    <property type="match status" value="2"/>
</dbReference>
<comment type="similarity">
    <text evidence="2">Belongs to the ABC transporter superfamily. ABCB family. Multidrug resistance exporter (TC 3.A.1.201) subfamily.</text>
</comment>
<feature type="transmembrane region" description="Helical" evidence="9">
    <location>
        <begin position="839"/>
        <end position="859"/>
    </location>
</feature>
<evidence type="ECO:0000256" key="3">
    <source>
        <dbReference type="ARBA" id="ARBA00022692"/>
    </source>
</evidence>
<feature type="transmembrane region" description="Helical" evidence="9">
    <location>
        <begin position="195"/>
        <end position="213"/>
    </location>
</feature>
<dbReference type="Pfam" id="PF00005">
    <property type="entry name" value="ABC_tran"/>
    <property type="match status" value="2"/>
</dbReference>
<dbReference type="PROSITE" id="PS00211">
    <property type="entry name" value="ABC_TRANSPORTER_1"/>
    <property type="match status" value="2"/>
</dbReference>
<feature type="transmembrane region" description="Helical" evidence="9">
    <location>
        <begin position="762"/>
        <end position="787"/>
    </location>
</feature>
<evidence type="ECO:0000256" key="9">
    <source>
        <dbReference type="SAM" id="Phobius"/>
    </source>
</evidence>
<keyword evidence="5" id="KW-0067">ATP-binding</keyword>
<feature type="domain" description="ABC transmembrane type-1" evidence="11">
    <location>
        <begin position="720"/>
        <end position="1008"/>
    </location>
</feature>
<evidence type="ECO:0008006" key="14">
    <source>
        <dbReference type="Google" id="ProtNLM"/>
    </source>
</evidence>
<dbReference type="InterPro" id="IPR011527">
    <property type="entry name" value="ABC1_TM_dom"/>
</dbReference>
<dbReference type="InterPro" id="IPR036640">
    <property type="entry name" value="ABC1_TM_sf"/>
</dbReference>
<evidence type="ECO:0000256" key="6">
    <source>
        <dbReference type="ARBA" id="ARBA00022989"/>
    </source>
</evidence>
<dbReference type="Gene3D" id="3.40.50.300">
    <property type="entry name" value="P-loop containing nucleotide triphosphate hydrolases"/>
    <property type="match status" value="2"/>
</dbReference>
<dbReference type="InterPro" id="IPR003593">
    <property type="entry name" value="AAA+_ATPase"/>
</dbReference>
<evidence type="ECO:0000256" key="7">
    <source>
        <dbReference type="ARBA" id="ARBA00023136"/>
    </source>
</evidence>
<protein>
    <recommendedName>
        <fullName evidence="14">Multidrug resistance protein 3</fullName>
    </recommendedName>
</protein>
<dbReference type="GO" id="GO:0005524">
    <property type="term" value="F:ATP binding"/>
    <property type="evidence" value="ECO:0007669"/>
    <property type="project" value="UniProtKB-KW"/>
</dbReference>
<evidence type="ECO:0000256" key="4">
    <source>
        <dbReference type="ARBA" id="ARBA00022741"/>
    </source>
</evidence>
<feature type="transmembrane region" description="Helical" evidence="9">
    <location>
        <begin position="947"/>
        <end position="967"/>
    </location>
</feature>
<dbReference type="PANTHER" id="PTHR43394:SF1">
    <property type="entry name" value="ATP-BINDING CASSETTE SUB-FAMILY B MEMBER 10, MITOCHONDRIAL"/>
    <property type="match status" value="1"/>
</dbReference>
<name>A0A4P7MU74_PYROR</name>
<reference evidence="12 13" key="1">
    <citation type="journal article" date="2019" name="Mol. Biol. Evol.">
        <title>Blast fungal genomes show frequent chromosomal changes, gene gains and losses, and effector gene turnover.</title>
        <authorList>
            <person name="Gomez Luciano L.B."/>
            <person name="Jason Tsai I."/>
            <person name="Chuma I."/>
            <person name="Tosa Y."/>
            <person name="Chen Y.H."/>
            <person name="Li J.Y."/>
            <person name="Li M.Y."/>
            <person name="Jade Lu M.Y."/>
            <person name="Nakayashiki H."/>
            <person name="Li W.H."/>
        </authorList>
    </citation>
    <scope>NUCLEOTIDE SEQUENCE [LARGE SCALE GENOMIC DNA]</scope>
    <source>
        <strain evidence="12">MZ5-1-6</strain>
    </source>
</reference>
<evidence type="ECO:0000259" key="11">
    <source>
        <dbReference type="PROSITE" id="PS50929"/>
    </source>
</evidence>
<dbReference type="Proteomes" id="UP000294847">
    <property type="component" value="Chromosome 1"/>
</dbReference>
<dbReference type="InterPro" id="IPR027417">
    <property type="entry name" value="P-loop_NTPase"/>
</dbReference>
<dbReference type="InterPro" id="IPR017871">
    <property type="entry name" value="ABC_transporter-like_CS"/>
</dbReference>
<feature type="region of interest" description="Disordered" evidence="8">
    <location>
        <begin position="648"/>
        <end position="667"/>
    </location>
</feature>
<feature type="domain" description="ABC transmembrane type-1" evidence="11">
    <location>
        <begin position="73"/>
        <end position="362"/>
    </location>
</feature>
<dbReference type="EMBL" id="CP034204">
    <property type="protein sequence ID" value="QBZ53719.1"/>
    <property type="molecule type" value="Genomic_DNA"/>
</dbReference>
<evidence type="ECO:0000259" key="10">
    <source>
        <dbReference type="PROSITE" id="PS50893"/>
    </source>
</evidence>
<dbReference type="GO" id="GO:0090374">
    <property type="term" value="P:oligopeptide export from mitochondrion"/>
    <property type="evidence" value="ECO:0007669"/>
    <property type="project" value="TreeGrafter"/>
</dbReference>
<feature type="transmembrane region" description="Helical" evidence="9">
    <location>
        <begin position="69"/>
        <end position="92"/>
    </location>
</feature>
<evidence type="ECO:0000256" key="2">
    <source>
        <dbReference type="ARBA" id="ARBA00007577"/>
    </source>
</evidence>
<feature type="compositionally biased region" description="Basic and acidic residues" evidence="8">
    <location>
        <begin position="1"/>
        <end position="22"/>
    </location>
</feature>
<feature type="domain" description="ABC transporter" evidence="10">
    <location>
        <begin position="1045"/>
        <end position="1283"/>
    </location>
</feature>
<keyword evidence="6 9" id="KW-1133">Transmembrane helix</keyword>
<dbReference type="FunFam" id="1.20.1560.10:FF:000102">
    <property type="entry name" value="ABC multidrug transporter Mdr1"/>
    <property type="match status" value="1"/>
</dbReference>
<feature type="transmembrane region" description="Helical" evidence="9">
    <location>
        <begin position="119"/>
        <end position="143"/>
    </location>
</feature>
<sequence>MAERKSLAADEKGEGGHPRPPDPEAIVEKQAPVSLSEDQKRILNTQLDCPTCDVSFLALYRFADVWDCLIIGVSVVCAIAAGAASPLLSVFFGQLTNAFQGIATGSIASRDFEAELVRYVLYFVYTGIGEFVAVYVSTVGFMYTGEHITQRIRARYLQAVLRQNVAYFDNLGAGEITTRITADTNLVQDGISHKVSLTLTAVATFVTGFLIAYIRFWKLALICTSTLVAFVTVMGGGTKVIVKYGTRSMQHYAEGNNVVQEVLGTIRTATAFGTQDRLAERYESHLRVVEKYGIKMQVAQALMVGALYSITFLTYGLGFWQGARFLGTGEMDAGGILTVLMAIMTGSYAIGNVFPHTQAFTNARAAASKIYSTIDRPSPLDPASKHGQQLERVQGDIELRGVTHVYPSRPDVVVLDDVSLRIPAGRTTALVGPSGSGKSSIIGLIERFYSPVAGDILLDGRSVRDLNLRWLRQQMSLVSQEPSLFSTTIFENIRFGLIGTPLENGPEELVRERVEKAAAMANAHNFITSLPKGYQTHVGEEGLVLSGGQKQRVAIARAVVSDPKILLLDEATSALDAKSEKVVQSALDNASEGRTTVVVAHRLSTIKRAHNIVVLSGGRIAEQGTHEELIALGGEYYRLVESQEFSDDEVDSEASNELKGAKGELEATTPTEKQALAKVSFLGSNPPTGPTGDESNTVYSLGTLVRFVASFNKPELKLILLGVVFVVLAGCAQPTQAVLYAKAIAAITTSANRDQLQRDTDFWALMLLALGLAQLLFYAVQGTCLGVGSEKLTSRARGTAFRVMLRQEIAFFDREDNTTGSLTSFLSAETKHLSGISGIILGSILMTVTTLTASLVVALAVGWKLALVCISVVPFLLACGFWRVSILARFQVHSKRAYEASATYACEATTAIRTVAALTKEEEILAQYDRQLGRQARDSLAWTLKASALYALSQAVTFFCQALAFWYGGTLLASREYSIFQFFVCFSEIMYGTNAAGSIFHHASDMGKAKNAAADFKRLFDRRPDIDVWSEEGEKVSSAAVEGMVEFRDVHFRYPTRPEHAVLSGLSFKVEPGQYVALVGPSGCGKSTTIALLDRFYNVTSGGVYLDGRDVSQLNVNSYRNLLALVSQEPTLYQGTVRENILLGSQDRDVSEEALVAACKEANIHDFIQSLPDGYDTQVGSRGSMLSGGQKQRVAIARALIRNPRVLLLDESTSALDSESERVVQAALDAAAKGRTTIAVAHRLSTVQKAHVIFVLDQGRVVESGTHQELMRSKGYYYELVNLQRLG</sequence>
<dbReference type="PROSITE" id="PS50929">
    <property type="entry name" value="ABC_TM1F"/>
    <property type="match status" value="2"/>
</dbReference>
<gene>
    <name evidence="12" type="ORF">PoMZ_09408</name>
</gene>
<keyword evidence="3 9" id="KW-0812">Transmembrane</keyword>
<proteinExistence type="inferred from homology"/>
<dbReference type="InterPro" id="IPR039421">
    <property type="entry name" value="Type_1_exporter"/>
</dbReference>
<accession>A0A4P7MU74</accession>
<evidence type="ECO:0000256" key="1">
    <source>
        <dbReference type="ARBA" id="ARBA00004141"/>
    </source>
</evidence>
<feature type="transmembrane region" description="Helical" evidence="9">
    <location>
        <begin position="301"/>
        <end position="321"/>
    </location>
</feature>
<dbReference type="SMART" id="SM00382">
    <property type="entry name" value="AAA"/>
    <property type="match status" value="2"/>
</dbReference>
<feature type="domain" description="ABC transporter" evidence="10">
    <location>
        <begin position="397"/>
        <end position="642"/>
    </location>
</feature>
<keyword evidence="7 9" id="KW-0472">Membrane</keyword>
<organism evidence="12 13">
    <name type="scientific">Pyricularia oryzae</name>
    <name type="common">Rice blast fungus</name>
    <name type="synonym">Magnaporthe oryzae</name>
    <dbReference type="NCBI Taxonomy" id="318829"/>
    <lineage>
        <taxon>Eukaryota</taxon>
        <taxon>Fungi</taxon>
        <taxon>Dikarya</taxon>
        <taxon>Ascomycota</taxon>
        <taxon>Pezizomycotina</taxon>
        <taxon>Sordariomycetes</taxon>
        <taxon>Sordariomycetidae</taxon>
        <taxon>Magnaporthales</taxon>
        <taxon>Pyriculariaceae</taxon>
        <taxon>Pyricularia</taxon>
    </lineage>
</organism>
<evidence type="ECO:0000313" key="13">
    <source>
        <dbReference type="Proteomes" id="UP000294847"/>
    </source>
</evidence>
<feature type="transmembrane region" description="Helical" evidence="9">
    <location>
        <begin position="718"/>
        <end position="742"/>
    </location>
</feature>
<dbReference type="FunFam" id="3.40.50.300:FF:000913">
    <property type="entry name" value="ABC multidrug transporter SitT"/>
    <property type="match status" value="1"/>
</dbReference>
<feature type="region of interest" description="Disordered" evidence="8">
    <location>
        <begin position="1"/>
        <end position="25"/>
    </location>
</feature>
<dbReference type="CDD" id="cd03249">
    <property type="entry name" value="ABC_MTABC3_MDL1_MDL2"/>
    <property type="match status" value="2"/>
</dbReference>
<dbReference type="GO" id="GO:0016887">
    <property type="term" value="F:ATP hydrolysis activity"/>
    <property type="evidence" value="ECO:0007669"/>
    <property type="project" value="InterPro"/>
</dbReference>
<dbReference type="Gene3D" id="1.20.1560.10">
    <property type="entry name" value="ABC transporter type 1, transmembrane domain"/>
    <property type="match status" value="1"/>
</dbReference>
<feature type="transmembrane region" description="Helical" evidence="9">
    <location>
        <begin position="979"/>
        <end position="1000"/>
    </location>
</feature>
<dbReference type="PROSITE" id="PS50893">
    <property type="entry name" value="ABC_TRANSPORTER_2"/>
    <property type="match status" value="2"/>
</dbReference>
<dbReference type="InterPro" id="IPR003439">
    <property type="entry name" value="ABC_transporter-like_ATP-bd"/>
</dbReference>
<feature type="transmembrane region" description="Helical" evidence="9">
    <location>
        <begin position="219"/>
        <end position="242"/>
    </location>
</feature>
<dbReference type="PANTHER" id="PTHR43394">
    <property type="entry name" value="ATP-DEPENDENT PERMEASE MDL1, MITOCHONDRIAL"/>
    <property type="match status" value="1"/>
</dbReference>
<feature type="transmembrane region" description="Helical" evidence="9">
    <location>
        <begin position="865"/>
        <end position="886"/>
    </location>
</feature>
<dbReference type="CDD" id="cd18578">
    <property type="entry name" value="ABC_6TM_Pgp_ABCB1_D2_like"/>
    <property type="match status" value="1"/>
</dbReference>
<evidence type="ECO:0000313" key="12">
    <source>
        <dbReference type="EMBL" id="QBZ53719.1"/>
    </source>
</evidence>
<dbReference type="SUPFAM" id="SSF90123">
    <property type="entry name" value="ABC transporter transmembrane region"/>
    <property type="match status" value="2"/>
</dbReference>
<keyword evidence="4" id="KW-0547">Nucleotide-binding</keyword>
<comment type="subcellular location">
    <subcellularLocation>
        <location evidence="1">Membrane</location>
        <topology evidence="1">Multi-pass membrane protein</topology>
    </subcellularLocation>
</comment>
<feature type="transmembrane region" description="Helical" evidence="9">
    <location>
        <begin position="333"/>
        <end position="354"/>
    </location>
</feature>
<dbReference type="GO" id="GO:0015421">
    <property type="term" value="F:ABC-type oligopeptide transporter activity"/>
    <property type="evidence" value="ECO:0007669"/>
    <property type="project" value="TreeGrafter"/>
</dbReference>
<evidence type="ECO:0000256" key="8">
    <source>
        <dbReference type="SAM" id="MobiDB-lite"/>
    </source>
</evidence>
<dbReference type="Pfam" id="PF00664">
    <property type="entry name" value="ABC_membrane"/>
    <property type="match status" value="2"/>
</dbReference>